<dbReference type="PANTHER" id="PTHR31307:SF45">
    <property type="entry name" value="OS09G0558200 PROTEIN"/>
    <property type="match status" value="1"/>
</dbReference>
<feature type="compositionally biased region" description="Polar residues" evidence="1">
    <location>
        <begin position="226"/>
        <end position="235"/>
    </location>
</feature>
<feature type="compositionally biased region" description="Basic and acidic residues" evidence="1">
    <location>
        <begin position="100"/>
        <end position="115"/>
    </location>
</feature>
<feature type="compositionally biased region" description="Low complexity" evidence="1">
    <location>
        <begin position="1"/>
        <end position="26"/>
    </location>
</feature>
<feature type="region of interest" description="Disordered" evidence="1">
    <location>
        <begin position="312"/>
        <end position="345"/>
    </location>
</feature>
<feature type="domain" description="Myb/SANT-like DNA-binding" evidence="2">
    <location>
        <begin position="31"/>
        <end position="119"/>
    </location>
</feature>
<accession>A0A199V525</accession>
<dbReference type="Proteomes" id="UP000092600">
    <property type="component" value="Unassembled WGS sequence"/>
</dbReference>
<feature type="region of interest" description="Disordered" evidence="1">
    <location>
        <begin position="163"/>
        <end position="248"/>
    </location>
</feature>
<feature type="region of interest" description="Disordered" evidence="1">
    <location>
        <begin position="1"/>
        <end position="34"/>
    </location>
</feature>
<evidence type="ECO:0000256" key="1">
    <source>
        <dbReference type="SAM" id="MobiDB-lite"/>
    </source>
</evidence>
<dbReference type="PANTHER" id="PTHR31307">
    <property type="entry name" value="TRIHELIX TRANSCRIPTION FACTOR ASIL2"/>
    <property type="match status" value="1"/>
</dbReference>
<evidence type="ECO:0000313" key="3">
    <source>
        <dbReference type="EMBL" id="OAY71996.1"/>
    </source>
</evidence>
<proteinExistence type="predicted"/>
<feature type="region of interest" description="Disordered" evidence="1">
    <location>
        <begin position="68"/>
        <end position="135"/>
    </location>
</feature>
<sequence>MDASAAAAEAAAPEPAPAPVQEQQQQLRGRRDEWSEGAVRRLLEAYESAWSLRGRAKLRGSDWAGIARHVSLGSRPTSPETTTTTTTTTTRAKSARQCKNKVESMKKRFRSESSTRPEPSTRPGSSSPRRRRGSSCTWRFYGAMERLLSGAKSETHSADFAPYTCRNEIGPSANNNNNNNNDEVLVGGERGDDANSSSSKGKLCESFPECRTCDDGNEEEGEEGTMPNTTGIDPSNKTKKRKGPRNEVAESIRALARSILKVEKARIEMCKNSEKMKAEAEVRRGETELKMTEIVAETQLRIAKLLAKRLNARCGKSGSSTNDKGSGYRRSQFAVESNGAAKTGD</sequence>
<dbReference type="InterPro" id="IPR044823">
    <property type="entry name" value="ASIL1/2-like"/>
</dbReference>
<protein>
    <recommendedName>
        <fullName evidence="2">Myb/SANT-like DNA-binding domain-containing protein</fullName>
    </recommendedName>
</protein>
<dbReference type="EMBL" id="LSRQ01003276">
    <property type="protein sequence ID" value="OAY71996.1"/>
    <property type="molecule type" value="Genomic_DNA"/>
</dbReference>
<dbReference type="Pfam" id="PF13837">
    <property type="entry name" value="Myb_DNA-bind_4"/>
    <property type="match status" value="1"/>
</dbReference>
<evidence type="ECO:0000313" key="4">
    <source>
        <dbReference type="Proteomes" id="UP000092600"/>
    </source>
</evidence>
<feature type="compositionally biased region" description="Low complexity" evidence="1">
    <location>
        <begin position="116"/>
        <end position="127"/>
    </location>
</feature>
<comment type="caution">
    <text evidence="3">The sequence shown here is derived from an EMBL/GenBank/DDBJ whole genome shotgun (WGS) entry which is preliminary data.</text>
</comment>
<dbReference type="AlphaFoldDB" id="A0A199V525"/>
<feature type="compositionally biased region" description="Low complexity" evidence="1">
    <location>
        <begin position="81"/>
        <end position="90"/>
    </location>
</feature>
<gene>
    <name evidence="3" type="ORF">ACMD2_13577</name>
</gene>
<name>A0A199V525_ANACO</name>
<organism evidence="3 4">
    <name type="scientific">Ananas comosus</name>
    <name type="common">Pineapple</name>
    <name type="synonym">Ananas ananas</name>
    <dbReference type="NCBI Taxonomy" id="4615"/>
    <lineage>
        <taxon>Eukaryota</taxon>
        <taxon>Viridiplantae</taxon>
        <taxon>Streptophyta</taxon>
        <taxon>Embryophyta</taxon>
        <taxon>Tracheophyta</taxon>
        <taxon>Spermatophyta</taxon>
        <taxon>Magnoliopsida</taxon>
        <taxon>Liliopsida</taxon>
        <taxon>Poales</taxon>
        <taxon>Bromeliaceae</taxon>
        <taxon>Bromelioideae</taxon>
        <taxon>Ananas</taxon>
    </lineage>
</organism>
<dbReference type="STRING" id="4615.A0A199V525"/>
<evidence type="ECO:0000259" key="2">
    <source>
        <dbReference type="Pfam" id="PF13837"/>
    </source>
</evidence>
<dbReference type="InterPro" id="IPR044822">
    <property type="entry name" value="Myb_DNA-bind_4"/>
</dbReference>
<reference evidence="3 4" key="1">
    <citation type="journal article" date="2016" name="DNA Res.">
        <title>The draft genome of MD-2 pineapple using hybrid error correction of long reads.</title>
        <authorList>
            <person name="Redwan R.M."/>
            <person name="Saidin A."/>
            <person name="Kumar S.V."/>
        </authorList>
    </citation>
    <scope>NUCLEOTIDE SEQUENCE [LARGE SCALE GENOMIC DNA]</scope>
    <source>
        <strain evidence="4">cv. MD2</strain>
        <tissue evidence="3">Leaf</tissue>
    </source>
</reference>